<reference evidence="3 4" key="1">
    <citation type="journal article" date="2015" name="Int. J. Syst. Evol. Microbiol.">
        <title>Amycolatopsis rhabdoformis sp. nov., an actinomycete isolated from a tropical forest soil.</title>
        <authorList>
            <person name="Souza W.R."/>
            <person name="Silva R.E."/>
            <person name="Goodfellow M."/>
            <person name="Busarakam K."/>
            <person name="Figueiro F.S."/>
            <person name="Ferreira D."/>
            <person name="Rodrigues-Filho E."/>
            <person name="Moraes L.A.B."/>
            <person name="Zucchi T.D."/>
        </authorList>
    </citation>
    <scope>NUCLEOTIDE SEQUENCE [LARGE SCALE GENOMIC DNA]</scope>
    <source>
        <strain evidence="3 4">NCIMB 14900</strain>
    </source>
</reference>
<feature type="domain" description="Amidase" evidence="2">
    <location>
        <begin position="32"/>
        <end position="456"/>
    </location>
</feature>
<dbReference type="InterPro" id="IPR023631">
    <property type="entry name" value="Amidase_dom"/>
</dbReference>
<dbReference type="RefSeq" id="WP_326567799.1">
    <property type="nucleotide sequence ID" value="NZ_CP142149.1"/>
</dbReference>
<dbReference type="EMBL" id="CP142149">
    <property type="protein sequence ID" value="WSE28803.1"/>
    <property type="molecule type" value="Genomic_DNA"/>
</dbReference>
<dbReference type="SUPFAM" id="SSF75304">
    <property type="entry name" value="Amidase signature (AS) enzymes"/>
    <property type="match status" value="1"/>
</dbReference>
<protein>
    <submittedName>
        <fullName evidence="3">Amidase family protein</fullName>
    </submittedName>
</protein>
<dbReference type="PROSITE" id="PS00571">
    <property type="entry name" value="AMIDASES"/>
    <property type="match status" value="1"/>
</dbReference>
<evidence type="ECO:0000256" key="1">
    <source>
        <dbReference type="ARBA" id="ARBA00009199"/>
    </source>
</evidence>
<evidence type="ECO:0000313" key="3">
    <source>
        <dbReference type="EMBL" id="WSE28803.1"/>
    </source>
</evidence>
<gene>
    <name evidence="3" type="ORF">VSH64_39205</name>
</gene>
<dbReference type="PANTHER" id="PTHR11895">
    <property type="entry name" value="TRANSAMIDASE"/>
    <property type="match status" value="1"/>
</dbReference>
<dbReference type="InterPro" id="IPR020556">
    <property type="entry name" value="Amidase_CS"/>
</dbReference>
<sequence length="476" mass="51350">MSSTAAVDESLCYLPAEVALRRFAERSLAPSELMAAVIERCEEVNPHVNAITNRFYDQARRQAAEADQRYRDGTARPLEGIPFAVKELHPVKGVTTSWGSKIFEGVEADHTLPAMQRMFDAGAIMHIRTTTPEFAHCGHCHSPLYGITRNPWNLDFSSGGSSGGSSVAVATGMTLLAGGDDGGGSLRMPASSCGIVGYKAPFGRNPSALLDTMFEAIVHVGVLGRTVGDVALAQNVVSGQHPDDITTLRERVTIPAGPGSAEGLRIAYSPDLGYVEVDREVARLTEVAVAKLADAGAIVEEVDLGWDESTYDAWVTHWQGLFAAIAGEHIPQWQYKMDPFVRQLILQGQQLDHVRVKKTELVRTKMWTKLAAVFANHDLVVCPTQAVPALAANHQNDDKSFTINGKPVDAYLAWALTYPFNLLSQCPVLTVPSGFSSSGVPTGLQIVGKPYDDETVFSAAKAFESVAPWAQAHPNL</sequence>
<keyword evidence="4" id="KW-1185">Reference proteome</keyword>
<dbReference type="Pfam" id="PF01425">
    <property type="entry name" value="Amidase"/>
    <property type="match status" value="1"/>
</dbReference>
<proteinExistence type="inferred from homology"/>
<name>A0ABZ1I4M4_9PSEU</name>
<dbReference type="InterPro" id="IPR036928">
    <property type="entry name" value="AS_sf"/>
</dbReference>
<dbReference type="Proteomes" id="UP001330812">
    <property type="component" value="Chromosome"/>
</dbReference>
<accession>A0ABZ1I4M4</accession>
<dbReference type="InterPro" id="IPR000120">
    <property type="entry name" value="Amidase"/>
</dbReference>
<organism evidence="3 4">
    <name type="scientific">Amycolatopsis rhabdoformis</name>
    <dbReference type="NCBI Taxonomy" id="1448059"/>
    <lineage>
        <taxon>Bacteria</taxon>
        <taxon>Bacillati</taxon>
        <taxon>Actinomycetota</taxon>
        <taxon>Actinomycetes</taxon>
        <taxon>Pseudonocardiales</taxon>
        <taxon>Pseudonocardiaceae</taxon>
        <taxon>Amycolatopsis</taxon>
    </lineage>
</organism>
<comment type="similarity">
    <text evidence="1">Belongs to the amidase family.</text>
</comment>
<dbReference type="PANTHER" id="PTHR11895:SF7">
    <property type="entry name" value="GLUTAMYL-TRNA(GLN) AMIDOTRANSFERASE SUBUNIT A, MITOCHONDRIAL"/>
    <property type="match status" value="1"/>
</dbReference>
<evidence type="ECO:0000259" key="2">
    <source>
        <dbReference type="Pfam" id="PF01425"/>
    </source>
</evidence>
<evidence type="ECO:0000313" key="4">
    <source>
        <dbReference type="Proteomes" id="UP001330812"/>
    </source>
</evidence>
<dbReference type="Gene3D" id="3.90.1300.10">
    <property type="entry name" value="Amidase signature (AS) domain"/>
    <property type="match status" value="1"/>
</dbReference>